<dbReference type="Proteomes" id="UP000499080">
    <property type="component" value="Unassembled WGS sequence"/>
</dbReference>
<dbReference type="EMBL" id="BGPR01025604">
    <property type="protein sequence ID" value="GBN94655.1"/>
    <property type="molecule type" value="Genomic_DNA"/>
</dbReference>
<name>A0A4Y2T2B3_ARAVE</name>
<sequence>MQKSDKKIEKKTENETKSERKAGLSCKALCQPPQKNSFTVQKIRREKATLYPFNLDGLWAAGRAALAGTEPTERETDAFFNLIFFFPHSTQRGNLIDRLWVLMPVCVASTETHLVD</sequence>
<protein>
    <submittedName>
        <fullName evidence="3">Uncharacterized protein</fullName>
    </submittedName>
</protein>
<organism evidence="3 4">
    <name type="scientific">Araneus ventricosus</name>
    <name type="common">Orbweaver spider</name>
    <name type="synonym">Epeira ventricosa</name>
    <dbReference type="NCBI Taxonomy" id="182803"/>
    <lineage>
        <taxon>Eukaryota</taxon>
        <taxon>Metazoa</taxon>
        <taxon>Ecdysozoa</taxon>
        <taxon>Arthropoda</taxon>
        <taxon>Chelicerata</taxon>
        <taxon>Arachnida</taxon>
        <taxon>Araneae</taxon>
        <taxon>Araneomorphae</taxon>
        <taxon>Entelegynae</taxon>
        <taxon>Araneoidea</taxon>
        <taxon>Araneidae</taxon>
        <taxon>Araneus</taxon>
    </lineage>
</organism>
<evidence type="ECO:0000313" key="3">
    <source>
        <dbReference type="EMBL" id="GBN94667.1"/>
    </source>
</evidence>
<feature type="compositionally biased region" description="Basic and acidic residues" evidence="1">
    <location>
        <begin position="1"/>
        <end position="22"/>
    </location>
</feature>
<dbReference type="EMBL" id="BGPR01025608">
    <property type="protein sequence ID" value="GBN94667.1"/>
    <property type="molecule type" value="Genomic_DNA"/>
</dbReference>
<proteinExistence type="predicted"/>
<feature type="region of interest" description="Disordered" evidence="1">
    <location>
        <begin position="1"/>
        <end position="23"/>
    </location>
</feature>
<comment type="caution">
    <text evidence="3">The sequence shown here is derived from an EMBL/GenBank/DDBJ whole genome shotgun (WGS) entry which is preliminary data.</text>
</comment>
<evidence type="ECO:0000256" key="1">
    <source>
        <dbReference type="SAM" id="MobiDB-lite"/>
    </source>
</evidence>
<dbReference type="AlphaFoldDB" id="A0A4Y2T2B3"/>
<gene>
    <name evidence="2" type="ORF">AVEN_31236_1</name>
    <name evidence="3" type="ORF">AVEN_67713_1</name>
</gene>
<accession>A0A4Y2T2B3</accession>
<evidence type="ECO:0000313" key="4">
    <source>
        <dbReference type="Proteomes" id="UP000499080"/>
    </source>
</evidence>
<reference evidence="3 4" key="1">
    <citation type="journal article" date="2019" name="Sci. Rep.">
        <title>Orb-weaving spider Araneus ventricosus genome elucidates the spidroin gene catalogue.</title>
        <authorList>
            <person name="Kono N."/>
            <person name="Nakamura H."/>
            <person name="Ohtoshi R."/>
            <person name="Moran D.A.P."/>
            <person name="Shinohara A."/>
            <person name="Yoshida Y."/>
            <person name="Fujiwara M."/>
            <person name="Mori M."/>
            <person name="Tomita M."/>
            <person name="Arakawa K."/>
        </authorList>
    </citation>
    <scope>NUCLEOTIDE SEQUENCE [LARGE SCALE GENOMIC DNA]</scope>
</reference>
<keyword evidence="4" id="KW-1185">Reference proteome</keyword>
<evidence type="ECO:0000313" key="2">
    <source>
        <dbReference type="EMBL" id="GBN94655.1"/>
    </source>
</evidence>